<gene>
    <name evidence="3" type="primary">Aste57867_19433</name>
    <name evidence="2" type="ORF">As57867_019369</name>
    <name evidence="3" type="ORF">ASTE57867_19433</name>
</gene>
<reference evidence="3 4" key="1">
    <citation type="submission" date="2019-03" db="EMBL/GenBank/DDBJ databases">
        <authorList>
            <person name="Gaulin E."/>
            <person name="Dumas B."/>
        </authorList>
    </citation>
    <scope>NUCLEOTIDE SEQUENCE [LARGE SCALE GENOMIC DNA]</scope>
    <source>
        <strain evidence="3">CBS 568.67</strain>
    </source>
</reference>
<dbReference type="OrthoDB" id="6077599at2759"/>
<dbReference type="PROSITE" id="PS50097">
    <property type="entry name" value="BTB"/>
    <property type="match status" value="1"/>
</dbReference>
<dbReference type="InterPro" id="IPR011333">
    <property type="entry name" value="SKP1/BTB/POZ_sf"/>
</dbReference>
<dbReference type="SUPFAM" id="SSF54695">
    <property type="entry name" value="POZ domain"/>
    <property type="match status" value="1"/>
</dbReference>
<protein>
    <submittedName>
        <fullName evidence="3">Aste57867_19433 protein</fullName>
    </submittedName>
</protein>
<dbReference type="Pfam" id="PF02214">
    <property type="entry name" value="BTB_2"/>
    <property type="match status" value="1"/>
</dbReference>
<dbReference type="Gene3D" id="3.30.710.10">
    <property type="entry name" value="Potassium Channel Kv1.1, Chain A"/>
    <property type="match status" value="1"/>
</dbReference>
<evidence type="ECO:0000259" key="1">
    <source>
        <dbReference type="PROSITE" id="PS50097"/>
    </source>
</evidence>
<keyword evidence="4" id="KW-1185">Reference proteome</keyword>
<dbReference type="InterPro" id="IPR000210">
    <property type="entry name" value="BTB/POZ_dom"/>
</dbReference>
<dbReference type="AlphaFoldDB" id="A0A485LCQ8"/>
<organism evidence="3 4">
    <name type="scientific">Aphanomyces stellatus</name>
    <dbReference type="NCBI Taxonomy" id="120398"/>
    <lineage>
        <taxon>Eukaryota</taxon>
        <taxon>Sar</taxon>
        <taxon>Stramenopiles</taxon>
        <taxon>Oomycota</taxon>
        <taxon>Saprolegniomycetes</taxon>
        <taxon>Saprolegniales</taxon>
        <taxon>Verrucalvaceae</taxon>
        <taxon>Aphanomyces</taxon>
    </lineage>
</organism>
<dbReference type="Gene3D" id="2.60.120.920">
    <property type="match status" value="1"/>
</dbReference>
<name>A0A485LCQ8_9STRA</name>
<sequence length="281" mass="31233">MTEQVDRSLEIVAKQANIGASFVPLNVRGTRIYASRASLMAATGSYFPIMLQDRQAQYFLDVDPTHFHRILGFLQHGTFSFVGLNEWEIHELRAAIAYLHLSIPNLTAWAWAPSLNIPRGITLKDGNTVVVRCGLGTSMARGDTPVMSFQVQFNLNGSIGFVGLAPREDERPSTRYEHSNSLPVNHRGYYFSTNGTIFGPGDTIGRPYLPSDLYGRVITPDNNKEVVFTVELRPDNAIHFAWNEHALGRAFDVPSTHEPLFPTVGMARYSCIDSTSFVVIA</sequence>
<accession>A0A485LCQ8</accession>
<feature type="domain" description="BTB" evidence="1">
    <location>
        <begin position="21"/>
        <end position="83"/>
    </location>
</feature>
<dbReference type="Proteomes" id="UP000332933">
    <property type="component" value="Unassembled WGS sequence"/>
</dbReference>
<reference evidence="2" key="2">
    <citation type="submission" date="2019-06" db="EMBL/GenBank/DDBJ databases">
        <title>Genomics analysis of Aphanomyces spp. identifies a new class of oomycete effector associated with host adaptation.</title>
        <authorList>
            <person name="Gaulin E."/>
        </authorList>
    </citation>
    <scope>NUCLEOTIDE SEQUENCE</scope>
    <source>
        <strain evidence="2">CBS 578.67</strain>
    </source>
</reference>
<dbReference type="InterPro" id="IPR043136">
    <property type="entry name" value="B30.2/SPRY_sf"/>
</dbReference>
<dbReference type="EMBL" id="VJMH01006520">
    <property type="protein sequence ID" value="KAF0689161.1"/>
    <property type="molecule type" value="Genomic_DNA"/>
</dbReference>
<evidence type="ECO:0000313" key="4">
    <source>
        <dbReference type="Proteomes" id="UP000332933"/>
    </source>
</evidence>
<dbReference type="GO" id="GO:0051260">
    <property type="term" value="P:protein homooligomerization"/>
    <property type="evidence" value="ECO:0007669"/>
    <property type="project" value="InterPro"/>
</dbReference>
<evidence type="ECO:0000313" key="3">
    <source>
        <dbReference type="EMBL" id="VFT96147.1"/>
    </source>
</evidence>
<dbReference type="InterPro" id="IPR003131">
    <property type="entry name" value="T1-type_BTB"/>
</dbReference>
<evidence type="ECO:0000313" key="2">
    <source>
        <dbReference type="EMBL" id="KAF0689161.1"/>
    </source>
</evidence>
<proteinExistence type="predicted"/>
<dbReference type="EMBL" id="CAADRA010006541">
    <property type="protein sequence ID" value="VFT96147.1"/>
    <property type="molecule type" value="Genomic_DNA"/>
</dbReference>